<evidence type="ECO:0000256" key="24">
    <source>
        <dbReference type="PROSITE-ProRule" id="PRU00221"/>
    </source>
</evidence>
<evidence type="ECO:0000256" key="13">
    <source>
        <dbReference type="ARBA" id="ARBA00023155"/>
    </source>
</evidence>
<dbReference type="eggNOG" id="KOG1036">
    <property type="taxonomic scope" value="Eukaryota"/>
</dbReference>
<dbReference type="GO" id="GO:0000776">
    <property type="term" value="C:kinetochore"/>
    <property type="evidence" value="ECO:0007669"/>
    <property type="project" value="UniProtKB-KW"/>
</dbReference>
<comment type="similarity">
    <text evidence="20">Belongs to the HMX homeobox family.</text>
</comment>
<evidence type="ECO:0000256" key="25">
    <source>
        <dbReference type="RuleBase" id="RU000682"/>
    </source>
</evidence>
<protein>
    <recommendedName>
        <fullName evidence="21">Mitotic checkpoint protein BUB3</fullName>
    </recommendedName>
</protein>
<dbReference type="InterPro" id="IPR015943">
    <property type="entry name" value="WD40/YVTN_repeat-like_dom_sf"/>
</dbReference>
<keyword evidence="5 24" id="KW-0853">WD repeat</keyword>
<dbReference type="PROSITE" id="PS00027">
    <property type="entry name" value="HOMEOBOX_1"/>
    <property type="match status" value="1"/>
</dbReference>
<dbReference type="InterPro" id="IPR001356">
    <property type="entry name" value="HD"/>
</dbReference>
<dbReference type="Gene3D" id="1.10.10.60">
    <property type="entry name" value="Homeodomain-like"/>
    <property type="match status" value="1"/>
</dbReference>
<dbReference type="SUPFAM" id="SSF50978">
    <property type="entry name" value="WD40 repeat-like"/>
    <property type="match status" value="1"/>
</dbReference>
<dbReference type="Gene3D" id="2.130.10.10">
    <property type="entry name" value="YVTN repeat-like/Quinoprotein amine dehydrogenase"/>
    <property type="match status" value="1"/>
</dbReference>
<keyword evidence="18" id="KW-0137">Centromere</keyword>
<dbReference type="GO" id="GO:0005634">
    <property type="term" value="C:nucleus"/>
    <property type="evidence" value="ECO:0007669"/>
    <property type="project" value="UniProtKB-SubCell"/>
</dbReference>
<reference evidence="29" key="1">
    <citation type="journal article" date="2013" name="Science">
        <title>Comparative analysis of bat genomes provides insight into the evolution of flight and immunity.</title>
        <authorList>
            <person name="Zhang G."/>
            <person name="Cowled C."/>
            <person name="Shi Z."/>
            <person name="Huang Z."/>
            <person name="Bishop-Lilly K.A."/>
            <person name="Fang X."/>
            <person name="Wynne J.W."/>
            <person name="Xiong Z."/>
            <person name="Baker M.L."/>
            <person name="Zhao W."/>
            <person name="Tachedjian M."/>
            <person name="Zhu Y."/>
            <person name="Zhou P."/>
            <person name="Jiang X."/>
            <person name="Ng J."/>
            <person name="Yang L."/>
            <person name="Wu L."/>
            <person name="Xiao J."/>
            <person name="Feng Y."/>
            <person name="Chen Y."/>
            <person name="Sun X."/>
            <person name="Zhang Y."/>
            <person name="Marsh G.A."/>
            <person name="Crameri G."/>
            <person name="Broder C.C."/>
            <person name="Frey K.G."/>
            <person name="Wang L.F."/>
            <person name="Wang J."/>
        </authorList>
    </citation>
    <scope>NUCLEOTIDE SEQUENCE [LARGE SCALE GENOMIC DNA]</scope>
</reference>
<name>L5KM51_PTEAL</name>
<feature type="region of interest" description="Disordered" evidence="26">
    <location>
        <begin position="1"/>
        <end position="154"/>
    </location>
</feature>
<dbReference type="PROSITE" id="PS50071">
    <property type="entry name" value="HOMEOBOX_2"/>
    <property type="match status" value="1"/>
</dbReference>
<keyword evidence="10" id="KW-0995">Kinetochore</keyword>
<sequence length="626" mass="69768">MGSKEDAGKGCPAAGGVSSFTIQSILGGGPSEAPREPAGWPARKRSLSVSSEEEEPDDGWKAPACFCPDPHGPKEPGPKHHPPIPFPCLGTPKGVGGAGPASSERTPFLSPAHPDFKEEKERLLSAGSPSPRPERPRDGGAERQAGAAKKKTRTVFSRSQVYQLESTFDMKRYLSSSERACLASSLQLTETQVKTWFQNRRNKWKRQLSAELEAANMAHASAQTLVGMPLVFRDSSLLRMTGSNEFKLNQPPEDGISSVKFSPNTSQFLLVSSWDTSVRLYDVPANSMRLKYQHTGAVLDCAFYDPTHAWSGGLDHQLKMHDLNTDQENLVGTHDAPIRCVEYCPEVNVMVTGSWDQTVKLWDPRTPCNAGTFSQPEKVYTLSVSGDRLIVGTAGRRVLVWDLRNMGYVQQRRESSLKYQTRCIRAFPNKQGYVLSSIEGRVAVEYLDPSPEVQKKKYAFKCHRLKENNIEQIYPVNAISFHNIHNTFATGGSDGFVNIWDPFNKKRLCQFHRYPTSIASLAFSNDGTTLAIASSYMYEMDDTEHPEDGIFIRQVTDAETKPKKVAMEMEDKYVNWALNSLSFVAAAHKVTIDPGYWQKCRMGSARWELGGPAFGFLYLCQWNMSR</sequence>
<dbReference type="InParanoid" id="L5KM51"/>
<dbReference type="Pfam" id="PF00046">
    <property type="entry name" value="Homeodomain"/>
    <property type="match status" value="1"/>
</dbReference>
<feature type="repeat" description="WD" evidence="24">
    <location>
        <begin position="331"/>
        <end position="363"/>
    </location>
</feature>
<keyword evidence="6" id="KW-0132">Cell division</keyword>
<proteinExistence type="inferred from homology"/>
<dbReference type="PROSITE" id="PS50294">
    <property type="entry name" value="WD_REPEATS_REGION"/>
    <property type="match status" value="1"/>
</dbReference>
<dbReference type="SUPFAM" id="SSF46689">
    <property type="entry name" value="Homeodomain-like"/>
    <property type="match status" value="1"/>
</dbReference>
<feature type="compositionally biased region" description="Basic and acidic residues" evidence="26">
    <location>
        <begin position="132"/>
        <end position="141"/>
    </location>
</feature>
<dbReference type="GO" id="GO:0000981">
    <property type="term" value="F:DNA-binding transcription factor activity, RNA polymerase II-specific"/>
    <property type="evidence" value="ECO:0007669"/>
    <property type="project" value="InterPro"/>
</dbReference>
<dbReference type="FunFam" id="2.130.10.10:FF:000047">
    <property type="entry name" value="Mitotic checkpoint protein bub3, putative"/>
    <property type="match status" value="1"/>
</dbReference>
<keyword evidence="3" id="KW-0158">Chromosome</keyword>
<keyword evidence="17" id="KW-0131">Cell cycle</keyword>
<organism evidence="28 29">
    <name type="scientific">Pteropus alecto</name>
    <name type="common">Black flying fox</name>
    <dbReference type="NCBI Taxonomy" id="9402"/>
    <lineage>
        <taxon>Eukaryota</taxon>
        <taxon>Metazoa</taxon>
        <taxon>Chordata</taxon>
        <taxon>Craniata</taxon>
        <taxon>Vertebrata</taxon>
        <taxon>Euteleostomi</taxon>
        <taxon>Mammalia</taxon>
        <taxon>Eutheria</taxon>
        <taxon>Laurasiatheria</taxon>
        <taxon>Chiroptera</taxon>
        <taxon>Yinpterochiroptera</taxon>
        <taxon>Pteropodoidea</taxon>
        <taxon>Pteropodidae</taxon>
        <taxon>Pteropodinae</taxon>
        <taxon>Pteropus</taxon>
    </lineage>
</organism>
<evidence type="ECO:0000256" key="8">
    <source>
        <dbReference type="ARBA" id="ARBA00022776"/>
    </source>
</evidence>
<comment type="similarity">
    <text evidence="19">Belongs to the WD repeat BUB3 family.</text>
</comment>
<dbReference type="Pfam" id="PF00400">
    <property type="entry name" value="WD40"/>
    <property type="match status" value="3"/>
</dbReference>
<evidence type="ECO:0000256" key="3">
    <source>
        <dbReference type="ARBA" id="ARBA00022454"/>
    </source>
</evidence>
<keyword evidence="14" id="KW-0804">Transcription</keyword>
<dbReference type="PROSITE" id="PS50082">
    <property type="entry name" value="WD_REPEATS_2"/>
    <property type="match status" value="2"/>
</dbReference>
<keyword evidence="4" id="KW-0217">Developmental protein</keyword>
<dbReference type="InterPro" id="IPR009057">
    <property type="entry name" value="Homeodomain-like_sf"/>
</dbReference>
<dbReference type="SMART" id="SM00389">
    <property type="entry name" value="HOX"/>
    <property type="match status" value="1"/>
</dbReference>
<dbReference type="GO" id="GO:0051321">
    <property type="term" value="P:meiotic cell cycle"/>
    <property type="evidence" value="ECO:0007669"/>
    <property type="project" value="UniProtKB-KW"/>
</dbReference>
<evidence type="ECO:0000256" key="1">
    <source>
        <dbReference type="ARBA" id="ARBA00004123"/>
    </source>
</evidence>
<evidence type="ECO:0000313" key="29">
    <source>
        <dbReference type="Proteomes" id="UP000010552"/>
    </source>
</evidence>
<keyword evidence="8" id="KW-0498">Mitosis</keyword>
<keyword evidence="7" id="KW-0677">Repeat</keyword>
<dbReference type="Proteomes" id="UP000010552">
    <property type="component" value="Unassembled WGS sequence"/>
</dbReference>
<keyword evidence="13 23" id="KW-0371">Homeobox</keyword>
<keyword evidence="15 23" id="KW-0539">Nucleus</keyword>
<dbReference type="AlphaFoldDB" id="L5KM51"/>
<keyword evidence="11" id="KW-0805">Transcription regulation</keyword>
<evidence type="ECO:0000256" key="19">
    <source>
        <dbReference type="ARBA" id="ARBA00037960"/>
    </source>
</evidence>
<evidence type="ECO:0000256" key="18">
    <source>
        <dbReference type="ARBA" id="ARBA00023328"/>
    </source>
</evidence>
<dbReference type="GO" id="GO:0003677">
    <property type="term" value="F:DNA binding"/>
    <property type="evidence" value="ECO:0007669"/>
    <property type="project" value="UniProtKB-UniRule"/>
</dbReference>
<dbReference type="GO" id="GO:0007059">
    <property type="term" value="P:chromosome segregation"/>
    <property type="evidence" value="ECO:0007669"/>
    <property type="project" value="UniProtKB-KW"/>
</dbReference>
<dbReference type="InterPro" id="IPR001680">
    <property type="entry name" value="WD40_rpt"/>
</dbReference>
<dbReference type="InterPro" id="IPR036322">
    <property type="entry name" value="WD40_repeat_dom_sf"/>
</dbReference>
<dbReference type="CDD" id="cd00086">
    <property type="entry name" value="homeodomain"/>
    <property type="match status" value="1"/>
</dbReference>
<evidence type="ECO:0000256" key="21">
    <source>
        <dbReference type="ARBA" id="ARBA00040107"/>
    </source>
</evidence>
<dbReference type="FunCoup" id="L5KM51">
    <property type="interactions" value="3116"/>
</dbReference>
<evidence type="ECO:0000256" key="7">
    <source>
        <dbReference type="ARBA" id="ARBA00022737"/>
    </source>
</evidence>
<evidence type="ECO:0000256" key="6">
    <source>
        <dbReference type="ARBA" id="ARBA00022618"/>
    </source>
</evidence>
<evidence type="ECO:0000256" key="16">
    <source>
        <dbReference type="ARBA" id="ARBA00023254"/>
    </source>
</evidence>
<evidence type="ECO:0000256" key="26">
    <source>
        <dbReference type="SAM" id="MobiDB-lite"/>
    </source>
</evidence>
<keyword evidence="12 23" id="KW-0238">DNA-binding</keyword>
<evidence type="ECO:0000256" key="2">
    <source>
        <dbReference type="ARBA" id="ARBA00004629"/>
    </source>
</evidence>
<comment type="subcellular location">
    <subcellularLocation>
        <location evidence="2">Chromosome</location>
        <location evidence="2">Centromere</location>
        <location evidence="2">Kinetochore</location>
    </subcellularLocation>
    <subcellularLocation>
        <location evidence="1 23 25">Nucleus</location>
    </subcellularLocation>
</comment>
<dbReference type="PANTHER" id="PTHR10971">
    <property type="entry name" value="MRNA EXPORT FACTOR AND BUB3"/>
    <property type="match status" value="1"/>
</dbReference>
<dbReference type="FunFam" id="1.10.10.60:FF:000053">
    <property type="entry name" value="H6 family homeobox 2"/>
    <property type="match status" value="1"/>
</dbReference>
<dbReference type="EMBL" id="KB030668">
    <property type="protein sequence ID" value="ELK11851.1"/>
    <property type="molecule type" value="Genomic_DNA"/>
</dbReference>
<keyword evidence="9" id="KW-0159">Chromosome partition</keyword>
<evidence type="ECO:0000256" key="20">
    <source>
        <dbReference type="ARBA" id="ARBA00038165"/>
    </source>
</evidence>
<dbReference type="InterPro" id="IPR020472">
    <property type="entry name" value="WD40_PAC1"/>
</dbReference>
<accession>L5KM51</accession>
<evidence type="ECO:0000256" key="10">
    <source>
        <dbReference type="ARBA" id="ARBA00022838"/>
    </source>
</evidence>
<evidence type="ECO:0000256" key="14">
    <source>
        <dbReference type="ARBA" id="ARBA00023163"/>
    </source>
</evidence>
<feature type="DNA-binding region" description="Homeobox" evidence="23">
    <location>
        <begin position="149"/>
        <end position="208"/>
    </location>
</feature>
<dbReference type="InterPro" id="IPR017970">
    <property type="entry name" value="Homeobox_CS"/>
</dbReference>
<evidence type="ECO:0000256" key="9">
    <source>
        <dbReference type="ARBA" id="ARBA00022829"/>
    </source>
</evidence>
<comment type="subunit">
    <text evidence="22">Interacts with BUB1 and BUBR1. The BUB1/BUB3 complex interacts with MAD1L1. Interacts with ZNF207/BuGZ; leading to promote stability and kinetochore loading of BUB3.</text>
</comment>
<feature type="compositionally biased region" description="Basic and acidic residues" evidence="26">
    <location>
        <begin position="114"/>
        <end position="123"/>
    </location>
</feature>
<evidence type="ECO:0000256" key="17">
    <source>
        <dbReference type="ARBA" id="ARBA00023306"/>
    </source>
</evidence>
<evidence type="ECO:0000256" key="5">
    <source>
        <dbReference type="ARBA" id="ARBA00022574"/>
    </source>
</evidence>
<dbReference type="PRINTS" id="PR00320">
    <property type="entry name" value="GPROTEINBRPT"/>
</dbReference>
<feature type="domain" description="Homeobox" evidence="27">
    <location>
        <begin position="147"/>
        <end position="207"/>
    </location>
</feature>
<evidence type="ECO:0000256" key="11">
    <source>
        <dbReference type="ARBA" id="ARBA00023015"/>
    </source>
</evidence>
<keyword evidence="16" id="KW-0469">Meiosis</keyword>
<evidence type="ECO:0000256" key="12">
    <source>
        <dbReference type="ARBA" id="ARBA00023125"/>
    </source>
</evidence>
<feature type="repeat" description="WD" evidence="24">
    <location>
        <begin position="476"/>
        <end position="501"/>
    </location>
</feature>
<dbReference type="STRING" id="9402.L5KM51"/>
<dbReference type="SMART" id="SM00320">
    <property type="entry name" value="WD40"/>
    <property type="match status" value="6"/>
</dbReference>
<dbReference type="GO" id="GO:0051301">
    <property type="term" value="P:cell division"/>
    <property type="evidence" value="ECO:0007669"/>
    <property type="project" value="UniProtKB-KW"/>
</dbReference>
<evidence type="ECO:0000256" key="22">
    <source>
        <dbReference type="ARBA" id="ARBA00066096"/>
    </source>
</evidence>
<evidence type="ECO:0000256" key="4">
    <source>
        <dbReference type="ARBA" id="ARBA00022473"/>
    </source>
</evidence>
<evidence type="ECO:0000313" key="28">
    <source>
        <dbReference type="EMBL" id="ELK11851.1"/>
    </source>
</evidence>
<evidence type="ECO:0000256" key="15">
    <source>
        <dbReference type="ARBA" id="ARBA00023242"/>
    </source>
</evidence>
<keyword evidence="29" id="KW-1185">Reference proteome</keyword>
<gene>
    <name evidence="28" type="ORF">PAL_GLEAN10009026</name>
</gene>
<evidence type="ECO:0000256" key="23">
    <source>
        <dbReference type="PROSITE-ProRule" id="PRU00108"/>
    </source>
</evidence>
<evidence type="ECO:0000259" key="27">
    <source>
        <dbReference type="PROSITE" id="PS50071"/>
    </source>
</evidence>